<evidence type="ECO:0000256" key="2">
    <source>
        <dbReference type="ARBA" id="ARBA00004718"/>
    </source>
</evidence>
<dbReference type="InterPro" id="IPR013083">
    <property type="entry name" value="Znf_RING/FYVE/PHD"/>
</dbReference>
<evidence type="ECO:0000256" key="1">
    <source>
        <dbReference type="ARBA" id="ARBA00004123"/>
    </source>
</evidence>
<dbReference type="InterPro" id="IPR004181">
    <property type="entry name" value="Znf_MIZ"/>
</dbReference>
<keyword evidence="7" id="KW-0833">Ubl conjugation pathway</keyword>
<keyword evidence="6 12" id="KW-0863">Zinc-finger</keyword>
<evidence type="ECO:0000313" key="17">
    <source>
        <dbReference type="Proteomes" id="UP001457282"/>
    </source>
</evidence>
<comment type="pathway">
    <text evidence="2">Protein modification; protein sumoylation.</text>
</comment>
<name>A0AAW1XUE0_RUBAR</name>
<dbReference type="GO" id="GO:0016925">
    <property type="term" value="P:protein sumoylation"/>
    <property type="evidence" value="ECO:0007669"/>
    <property type="project" value="TreeGrafter"/>
</dbReference>
<dbReference type="InterPro" id="IPR019786">
    <property type="entry name" value="Zinc_finger_PHD-type_CS"/>
</dbReference>
<evidence type="ECO:0000256" key="9">
    <source>
        <dbReference type="ARBA" id="ARBA00023242"/>
    </source>
</evidence>
<dbReference type="Gene3D" id="1.10.720.30">
    <property type="entry name" value="SAP domain"/>
    <property type="match status" value="1"/>
</dbReference>
<dbReference type="SUPFAM" id="SSF57903">
    <property type="entry name" value="FYVE/PHD zinc finger"/>
    <property type="match status" value="1"/>
</dbReference>
<dbReference type="Pfam" id="PF02891">
    <property type="entry name" value="zf-MIZ"/>
    <property type="match status" value="1"/>
</dbReference>
<dbReference type="AlphaFoldDB" id="A0AAW1XUE0"/>
<dbReference type="InterPro" id="IPR011011">
    <property type="entry name" value="Znf_FYVE_PHD"/>
</dbReference>
<dbReference type="InterPro" id="IPR001965">
    <property type="entry name" value="Znf_PHD"/>
</dbReference>
<evidence type="ECO:0000256" key="10">
    <source>
        <dbReference type="ARBA" id="ARBA00068604"/>
    </source>
</evidence>
<feature type="domain" description="SAP" evidence="14">
    <location>
        <begin position="11"/>
        <end position="45"/>
    </location>
</feature>
<dbReference type="InterPro" id="IPR036361">
    <property type="entry name" value="SAP_dom_sf"/>
</dbReference>
<dbReference type="EMBL" id="JBEDUW010000003">
    <property type="protein sequence ID" value="KAK9940192.1"/>
    <property type="molecule type" value="Genomic_DNA"/>
</dbReference>
<dbReference type="PROSITE" id="PS01359">
    <property type="entry name" value="ZF_PHD_1"/>
    <property type="match status" value="1"/>
</dbReference>
<keyword evidence="8" id="KW-0862">Zinc</keyword>
<organism evidence="16 17">
    <name type="scientific">Rubus argutus</name>
    <name type="common">Southern blackberry</name>
    <dbReference type="NCBI Taxonomy" id="59490"/>
    <lineage>
        <taxon>Eukaryota</taxon>
        <taxon>Viridiplantae</taxon>
        <taxon>Streptophyta</taxon>
        <taxon>Embryophyta</taxon>
        <taxon>Tracheophyta</taxon>
        <taxon>Spermatophyta</taxon>
        <taxon>Magnoliopsida</taxon>
        <taxon>eudicotyledons</taxon>
        <taxon>Gunneridae</taxon>
        <taxon>Pentapetalae</taxon>
        <taxon>rosids</taxon>
        <taxon>fabids</taxon>
        <taxon>Rosales</taxon>
        <taxon>Rosaceae</taxon>
        <taxon>Rosoideae</taxon>
        <taxon>Rosoideae incertae sedis</taxon>
        <taxon>Rubus</taxon>
    </lineage>
</organism>
<keyword evidence="5" id="KW-0479">Metal-binding</keyword>
<reference evidence="16 17" key="1">
    <citation type="journal article" date="2023" name="G3 (Bethesda)">
        <title>A chromosome-length genome assembly and annotation of blackberry (Rubus argutus, cv. 'Hillquist').</title>
        <authorList>
            <person name="Bruna T."/>
            <person name="Aryal R."/>
            <person name="Dudchenko O."/>
            <person name="Sargent D.J."/>
            <person name="Mead D."/>
            <person name="Buti M."/>
            <person name="Cavallini A."/>
            <person name="Hytonen T."/>
            <person name="Andres J."/>
            <person name="Pham M."/>
            <person name="Weisz D."/>
            <person name="Mascagni F."/>
            <person name="Usai G."/>
            <person name="Natali L."/>
            <person name="Bassil N."/>
            <person name="Fernandez G.E."/>
            <person name="Lomsadze A."/>
            <person name="Armour M."/>
            <person name="Olukolu B."/>
            <person name="Poorten T."/>
            <person name="Britton C."/>
            <person name="Davik J."/>
            <person name="Ashrafi H."/>
            <person name="Aiden E.L."/>
            <person name="Borodovsky M."/>
            <person name="Worthington M."/>
        </authorList>
    </citation>
    <scope>NUCLEOTIDE SEQUENCE [LARGE SCALE GENOMIC DNA]</scope>
    <source>
        <strain evidence="16">PI 553951</strain>
    </source>
</reference>
<dbReference type="SMART" id="SM00513">
    <property type="entry name" value="SAP"/>
    <property type="match status" value="1"/>
</dbReference>
<keyword evidence="17" id="KW-1185">Reference proteome</keyword>
<feature type="region of interest" description="Disordered" evidence="13">
    <location>
        <begin position="833"/>
        <end position="876"/>
    </location>
</feature>
<dbReference type="PANTHER" id="PTHR10782">
    <property type="entry name" value="ZINC FINGER MIZ DOMAIN-CONTAINING PROTEIN"/>
    <property type="match status" value="1"/>
</dbReference>
<evidence type="ECO:0000256" key="3">
    <source>
        <dbReference type="ARBA" id="ARBA00005383"/>
    </source>
</evidence>
<keyword evidence="9" id="KW-0539">Nucleus</keyword>
<gene>
    <name evidence="16" type="ORF">M0R45_016863</name>
</gene>
<dbReference type="SUPFAM" id="SSF68906">
    <property type="entry name" value="SAP domain"/>
    <property type="match status" value="1"/>
</dbReference>
<proteinExistence type="inferred from homology"/>
<evidence type="ECO:0000259" key="15">
    <source>
        <dbReference type="PROSITE" id="PS51044"/>
    </source>
</evidence>
<feature type="compositionally biased region" description="Low complexity" evidence="13">
    <location>
        <begin position="848"/>
        <end position="857"/>
    </location>
</feature>
<dbReference type="SMART" id="SM00249">
    <property type="entry name" value="PHD"/>
    <property type="match status" value="1"/>
</dbReference>
<protein>
    <recommendedName>
        <fullName evidence="10">E3 SUMO-protein ligase SIZ1</fullName>
    </recommendedName>
    <alternativeName>
        <fullName evidence="11">E3 SUMO-protein transferase SIZ1</fullName>
    </alternativeName>
</protein>
<evidence type="ECO:0000256" key="7">
    <source>
        <dbReference type="ARBA" id="ARBA00022786"/>
    </source>
</evidence>
<dbReference type="GO" id="GO:0008270">
    <property type="term" value="F:zinc ion binding"/>
    <property type="evidence" value="ECO:0007669"/>
    <property type="project" value="UniProtKB-KW"/>
</dbReference>
<feature type="region of interest" description="Disordered" evidence="13">
    <location>
        <begin position="795"/>
        <end position="819"/>
    </location>
</feature>
<dbReference type="PANTHER" id="PTHR10782:SF102">
    <property type="entry name" value="E3 SUMO-PROTEIN LIGASE SIZ1"/>
    <property type="match status" value="1"/>
</dbReference>
<dbReference type="CDD" id="cd16792">
    <property type="entry name" value="SP-RING_Siz-like"/>
    <property type="match status" value="1"/>
</dbReference>
<dbReference type="PROSITE" id="PS51044">
    <property type="entry name" value="ZF_SP_RING"/>
    <property type="match status" value="1"/>
</dbReference>
<dbReference type="FunFam" id="3.30.40.10:FF:000241">
    <property type="entry name" value="E3 SUMO-protein ligase SIZ2"/>
    <property type="match status" value="1"/>
</dbReference>
<evidence type="ECO:0000313" key="16">
    <source>
        <dbReference type="EMBL" id="KAK9940192.1"/>
    </source>
</evidence>
<comment type="subcellular location">
    <subcellularLocation>
        <location evidence="1">Nucleus</location>
    </subcellularLocation>
</comment>
<comment type="similarity">
    <text evidence="3">Belongs to the PIAS family.</text>
</comment>
<dbReference type="PROSITE" id="PS50800">
    <property type="entry name" value="SAP"/>
    <property type="match status" value="1"/>
</dbReference>
<keyword evidence="4" id="KW-0808">Transferase</keyword>
<evidence type="ECO:0000256" key="11">
    <source>
        <dbReference type="ARBA" id="ARBA00083458"/>
    </source>
</evidence>
<dbReference type="InterPro" id="IPR003034">
    <property type="entry name" value="SAP_dom"/>
</dbReference>
<evidence type="ECO:0000256" key="13">
    <source>
        <dbReference type="SAM" id="MobiDB-lite"/>
    </source>
</evidence>
<dbReference type="Proteomes" id="UP001457282">
    <property type="component" value="Unassembled WGS sequence"/>
</dbReference>
<dbReference type="CDD" id="cd15570">
    <property type="entry name" value="PHD_Bye1p_SIZ1_like"/>
    <property type="match status" value="1"/>
</dbReference>
<evidence type="ECO:0000256" key="6">
    <source>
        <dbReference type="ARBA" id="ARBA00022771"/>
    </source>
</evidence>
<dbReference type="GO" id="GO:0061665">
    <property type="term" value="F:SUMO ligase activity"/>
    <property type="evidence" value="ECO:0007669"/>
    <property type="project" value="TreeGrafter"/>
</dbReference>
<dbReference type="Pfam" id="PF02037">
    <property type="entry name" value="SAP"/>
    <property type="match status" value="1"/>
</dbReference>
<evidence type="ECO:0000256" key="5">
    <source>
        <dbReference type="ARBA" id="ARBA00022723"/>
    </source>
</evidence>
<feature type="region of interest" description="Disordered" evidence="13">
    <location>
        <begin position="545"/>
        <end position="571"/>
    </location>
</feature>
<evidence type="ECO:0000256" key="8">
    <source>
        <dbReference type="ARBA" id="ARBA00022833"/>
    </source>
</evidence>
<dbReference type="FunFam" id="1.10.720.30:FF:000014">
    <property type="entry name" value="E3 SUMO-protein ligase SIZ1"/>
    <property type="match status" value="1"/>
</dbReference>
<dbReference type="InterPro" id="IPR031141">
    <property type="entry name" value="SIZ1/2_SP-RING"/>
</dbReference>
<evidence type="ECO:0000256" key="4">
    <source>
        <dbReference type="ARBA" id="ARBA00022679"/>
    </source>
</evidence>
<dbReference type="Gene3D" id="3.30.40.10">
    <property type="entry name" value="Zinc/RING finger domain, C3HC4 (zinc finger)"/>
    <property type="match status" value="2"/>
</dbReference>
<accession>A0AAW1XUE0</accession>
<dbReference type="GO" id="GO:0005634">
    <property type="term" value="C:nucleus"/>
    <property type="evidence" value="ECO:0007669"/>
    <property type="project" value="UniProtKB-SubCell"/>
</dbReference>
<feature type="domain" description="SP-RING-type" evidence="15">
    <location>
        <begin position="347"/>
        <end position="430"/>
    </location>
</feature>
<evidence type="ECO:0000259" key="14">
    <source>
        <dbReference type="PROSITE" id="PS50800"/>
    </source>
</evidence>
<dbReference type="GO" id="GO:0000785">
    <property type="term" value="C:chromatin"/>
    <property type="evidence" value="ECO:0007669"/>
    <property type="project" value="TreeGrafter"/>
</dbReference>
<evidence type="ECO:0000256" key="12">
    <source>
        <dbReference type="PROSITE-ProRule" id="PRU00452"/>
    </source>
</evidence>
<comment type="caution">
    <text evidence="16">The sequence shown here is derived from an EMBL/GenBank/DDBJ whole genome shotgun (WGS) entry which is preliminary data.</text>
</comment>
<sequence length="876" mass="95904">MDLVASCKEKLAYFRIKELKDVLTQLGLSKQGKKQDLVDRILSILSDEQVSKLWPKKNAVGKDQVAELVDDTYRKMQISGATTDLASKGQCISDSSNVKVKGEIDDPFHSDIKVRCLCGSSLETESMIKCEDPRCHVWQHMGCVIIPEKSLEGNPPVPELFYCEVCRLNRADPFWVTVLHPLHPVKLNVTSIPTDGSNPVQSVDKTFQLTRADKDLLSKQEYDIQAWCMLLNDKVCFRMQWPQYADLQVNGMPVRAINRPGSQLLGANGRDDGPIITPYTREGINKICLTGCDARIFCLGVRIVKRRTVQQILNLIPKESEGERFDDALARVCRCVGGGTAMDNADSDSDLEVVADSFTVNLRCPMSGSRMKVAGRFKPCLHMGCFDLDVFVELNQRSRKWQCPICLKNYALENVIIDPYFNRIASMMKHCGEDVAEIEVKPDGSWRAKAKSESERRDLGELGRWHLPDSTLFIPTNGEIIPKSELLKPVKQEGVSEGHTGLKLGIRKNRNGIWEVSRPEDMNTSSGNKLHQHFGEHELKVVPMSSSATGSGRDGEDASVNQEGGGNFDFSMNNGIEMDSFSLNIDSAYGFPGPNSSAPLGDAEVIVLSDSDEDIMPPETIYVNNFPDAGGIGFPVPSSGIADSYGEDPVLATGGNPCLGLFNGNDDEYWPPLPSGTHAGPGFQLFSSEADLPDALAGLHHESVHRSTPMNGYTLAPETAMGTATLAHDSSVGPLDADMNDGLVDNPLAFAGDDPSLQIFLPTRPSDVSAQSDLRDRADVSNGVHSEDWISLRLGGDASGIKGESATPNGQISKRHVPSREATMNTLAEASLLLGMNDSGKSDKTSRPRSNSPFSFPRQKRSVRPRLYLSIDSDSE</sequence>